<proteinExistence type="predicted"/>
<evidence type="ECO:0000256" key="1">
    <source>
        <dbReference type="SAM" id="MobiDB-lite"/>
    </source>
</evidence>
<accession>A0A2N7X2P9</accession>
<organism evidence="2 3">
    <name type="scientific">Trinickia symbiotica</name>
    <dbReference type="NCBI Taxonomy" id="863227"/>
    <lineage>
        <taxon>Bacteria</taxon>
        <taxon>Pseudomonadati</taxon>
        <taxon>Pseudomonadota</taxon>
        <taxon>Betaproteobacteria</taxon>
        <taxon>Burkholderiales</taxon>
        <taxon>Burkholderiaceae</taxon>
        <taxon>Trinickia</taxon>
    </lineage>
</organism>
<name>A0A2N7X2P9_9BURK</name>
<evidence type="ECO:0000313" key="2">
    <source>
        <dbReference type="EMBL" id="PMS35917.1"/>
    </source>
</evidence>
<sequence>MHFEYDKVGNRLLQQTTTTTYTTVTDYQQVQTGTDESGNPIYTSVPVQRTVPVSNSRTMWYAYGAMNRQTLVDGAGDQHHDRDARFLPWRLYAEYRLAPYAGNAVAPLCPKSIGSNVPEDDTSAAAGRSRSIG</sequence>
<comment type="caution">
    <text evidence="2">The sequence shown here is derived from an EMBL/GenBank/DDBJ whole genome shotgun (WGS) entry which is preliminary data.</text>
</comment>
<feature type="region of interest" description="Disordered" evidence="1">
    <location>
        <begin position="114"/>
        <end position="133"/>
    </location>
</feature>
<protein>
    <submittedName>
        <fullName evidence="2">Uncharacterized protein</fullName>
    </submittedName>
</protein>
<dbReference type="Gene3D" id="2.180.10.10">
    <property type="entry name" value="RHS repeat-associated core"/>
    <property type="match status" value="1"/>
</dbReference>
<dbReference type="EMBL" id="PNYC01000009">
    <property type="protein sequence ID" value="PMS35917.1"/>
    <property type="molecule type" value="Genomic_DNA"/>
</dbReference>
<dbReference type="RefSeq" id="WP_018443852.1">
    <property type="nucleotide sequence ID" value="NZ_KB890218.1"/>
</dbReference>
<dbReference type="AlphaFoldDB" id="A0A2N7X2P9"/>
<evidence type="ECO:0000313" key="3">
    <source>
        <dbReference type="Proteomes" id="UP000235777"/>
    </source>
</evidence>
<keyword evidence="3" id="KW-1185">Reference proteome</keyword>
<dbReference type="Proteomes" id="UP000235777">
    <property type="component" value="Unassembled WGS sequence"/>
</dbReference>
<reference evidence="2 3" key="1">
    <citation type="submission" date="2018-01" db="EMBL/GenBank/DDBJ databases">
        <title>Whole genome analyses suggest that Burkholderia sensu lato contains two further novel genera in the rhizoxinica-symbiotica group Mycetohabitans gen. nov., and Trinickia gen. nov.: implications for the evolution of diazotrophy and nodulation in the Burkholderiaceae.</title>
        <authorList>
            <person name="Estrada-de los Santos P."/>
            <person name="Palmer M."/>
            <person name="Chavez-Ramirez B."/>
            <person name="Beukes C."/>
            <person name="Steenkamp E.T."/>
            <person name="Hirsch A.M."/>
            <person name="Manyaka P."/>
            <person name="Maluk M."/>
            <person name="Lafos M."/>
            <person name="Crook M."/>
            <person name="Gross E."/>
            <person name="Simon M.F."/>
            <person name="Bueno dos Reis Junior F."/>
            <person name="Poole P.S."/>
            <person name="Venter S.N."/>
            <person name="James E.K."/>
        </authorList>
    </citation>
    <scope>NUCLEOTIDE SEQUENCE [LARGE SCALE GENOMIC DNA]</scope>
    <source>
        <strain evidence="2 3">JPY 581</strain>
    </source>
</reference>
<gene>
    <name evidence="2" type="ORF">C0Z20_16490</name>
</gene>